<reference evidence="2 3" key="2">
    <citation type="journal article" date="2016" name="Environ. Microbiol. Rep.">
        <title>Metagenomic evidence for the presence of phototrophic Gemmatimonadetes bacteria in diverse environments.</title>
        <authorList>
            <person name="Zeng Y."/>
            <person name="Baumbach J."/>
            <person name="Barbosa E.G."/>
            <person name="Azevedo V."/>
            <person name="Zhang C."/>
            <person name="Koblizek M."/>
        </authorList>
    </citation>
    <scope>NUCLEOTIDE SEQUENCE [LARGE SCALE GENOMIC DNA]</scope>
    <source>
        <strain evidence="2 3">AP64</strain>
    </source>
</reference>
<dbReference type="KEGG" id="gph:GEMMAAP_13345"/>
<gene>
    <name evidence="2" type="ORF">GEMMAAP_13345</name>
</gene>
<dbReference type="OrthoDB" id="9975392at2"/>
<keyword evidence="1" id="KW-0472">Membrane</keyword>
<dbReference type="EMBL" id="CP011454">
    <property type="protein sequence ID" value="AMW05527.1"/>
    <property type="molecule type" value="Genomic_DNA"/>
</dbReference>
<dbReference type="eggNOG" id="ENOG5031514">
    <property type="taxonomic scope" value="Bacteria"/>
</dbReference>
<organism evidence="2 3">
    <name type="scientific">Gemmatimonas phototrophica</name>
    <dbReference type="NCBI Taxonomy" id="1379270"/>
    <lineage>
        <taxon>Bacteria</taxon>
        <taxon>Pseudomonadati</taxon>
        <taxon>Gemmatimonadota</taxon>
        <taxon>Gemmatimonadia</taxon>
        <taxon>Gemmatimonadales</taxon>
        <taxon>Gemmatimonadaceae</taxon>
        <taxon>Gemmatimonas</taxon>
    </lineage>
</organism>
<reference evidence="2 3" key="1">
    <citation type="journal article" date="2014" name="Proc. Natl. Acad. Sci. U.S.A.">
        <title>Functional type 2 photosynthetic reaction centers found in the rare bacterial phylum Gemmatimonadetes.</title>
        <authorList>
            <person name="Zeng Y."/>
            <person name="Feng F."/>
            <person name="Medova H."/>
            <person name="Dean J."/>
            <person name="Koblizek M."/>
        </authorList>
    </citation>
    <scope>NUCLEOTIDE SEQUENCE [LARGE SCALE GENOMIC DNA]</scope>
    <source>
        <strain evidence="2 3">AP64</strain>
    </source>
</reference>
<dbReference type="AlphaFoldDB" id="A0A143BKC9"/>
<proteinExistence type="predicted"/>
<evidence type="ECO:0000256" key="1">
    <source>
        <dbReference type="SAM" id="Phobius"/>
    </source>
</evidence>
<feature type="transmembrane region" description="Helical" evidence="1">
    <location>
        <begin position="33"/>
        <end position="51"/>
    </location>
</feature>
<accession>A0A143BKC9</accession>
<evidence type="ECO:0000313" key="3">
    <source>
        <dbReference type="Proteomes" id="UP000076404"/>
    </source>
</evidence>
<dbReference type="Proteomes" id="UP000076404">
    <property type="component" value="Chromosome"/>
</dbReference>
<dbReference type="RefSeq" id="WP_026848776.1">
    <property type="nucleotide sequence ID" value="NZ_CP011454.1"/>
</dbReference>
<protein>
    <submittedName>
        <fullName evidence="2">Uncharacterized protein</fullName>
    </submittedName>
</protein>
<evidence type="ECO:0000313" key="2">
    <source>
        <dbReference type="EMBL" id="AMW05527.1"/>
    </source>
</evidence>
<keyword evidence="1" id="KW-1133">Transmembrane helix</keyword>
<sequence>MIMNALFMLAVAQDSVAYVAQRSGPPATEGYMWAGYAITFVSLAGYIVLMARRIAKSKHP</sequence>
<dbReference type="STRING" id="1379270.GEMMAAP_13345"/>
<name>A0A143BKC9_9BACT</name>
<keyword evidence="1" id="KW-0812">Transmembrane</keyword>
<keyword evidence="3" id="KW-1185">Reference proteome</keyword>